<dbReference type="RefSeq" id="WP_196044697.1">
    <property type="nucleotide sequence ID" value="NZ_JBDKDV010000015.1"/>
</dbReference>
<feature type="domain" description="Mga helix-turn-helix" evidence="1">
    <location>
        <begin position="85"/>
        <end position="163"/>
    </location>
</feature>
<evidence type="ECO:0000313" key="2">
    <source>
        <dbReference type="EMBL" id="MEW3466610.1"/>
    </source>
</evidence>
<comment type="caution">
    <text evidence="2">The sequence shown here is derived from an EMBL/GenBank/DDBJ whole genome shotgun (WGS) entry which is preliminary data.</text>
</comment>
<proteinExistence type="predicted"/>
<evidence type="ECO:0000313" key="3">
    <source>
        <dbReference type="Proteomes" id="UP001554047"/>
    </source>
</evidence>
<evidence type="ECO:0000259" key="1">
    <source>
        <dbReference type="Pfam" id="PF05043"/>
    </source>
</evidence>
<dbReference type="Proteomes" id="UP001554047">
    <property type="component" value="Unassembled WGS sequence"/>
</dbReference>
<accession>A0ABV3MDV2</accession>
<reference evidence="2 3" key="1">
    <citation type="submission" date="2024-05" db="EMBL/GenBank/DDBJ databases">
        <title>Human gut microbiome strain richness.</title>
        <authorList>
            <person name="Chen-Liaw A."/>
        </authorList>
    </citation>
    <scope>NUCLEOTIDE SEQUENCE [LARGE SCALE GENOMIC DNA]</scope>
    <source>
        <strain evidence="2 3">J1100102st1_G3_J1100102_180507</strain>
    </source>
</reference>
<protein>
    <submittedName>
        <fullName evidence="2">Helix-turn-helix domain-containing protein</fullName>
    </submittedName>
</protein>
<dbReference type="InterPro" id="IPR036388">
    <property type="entry name" value="WH-like_DNA-bd_sf"/>
</dbReference>
<dbReference type="Pfam" id="PF05043">
    <property type="entry name" value="Mga"/>
    <property type="match status" value="1"/>
</dbReference>
<sequence length="424" mass="49609">MASLFYQLIFNEKTKRWFKLLAVLEEYEQVTAQTLVEHTTYGRRTIMKDIKELKEFFANTIQLVGDETGYHFSFFDPQEYYTRKQLLLSEEKLFLFVDQLAAGKQLENYQWGYFLDIPISSFGRIKRRLQEILIEHYSCQLGIKTNQLTGTEADIRQFLYDFYFTLPLYPVILSDRVASLRQTKVKIQSNKWELDSVLLNQWLKIFKLRLDQGYQMPIDSKMESQQHALVQAFDQQVKLLLPAREKAALFLLSLEESQFLNPLLQKEFVRCFSPMIDESVLVRDTEALVYQLFETLVFLMKHFFQLPKVPAVTKEEGDLEETELLAVLISRFIAEKNQYSHSLYITYQLIGTSSLVRWIKKEVNQAFQEMGFHLIEAPLLTPPGVIRHVQVTNLSLKAPVQATIELPKIPNKETIAQALSLYLQ</sequence>
<name>A0ABV3MDV2_9ENTE</name>
<keyword evidence="3" id="KW-1185">Reference proteome</keyword>
<dbReference type="EMBL" id="JBFDTB010000017">
    <property type="protein sequence ID" value="MEW3466610.1"/>
    <property type="molecule type" value="Genomic_DNA"/>
</dbReference>
<dbReference type="InterPro" id="IPR007737">
    <property type="entry name" value="Mga_HTH"/>
</dbReference>
<organism evidence="2 3">
    <name type="scientific">Enterococcus entomosocium</name>
    <dbReference type="NCBI Taxonomy" id="3034352"/>
    <lineage>
        <taxon>Bacteria</taxon>
        <taxon>Bacillati</taxon>
        <taxon>Bacillota</taxon>
        <taxon>Bacilli</taxon>
        <taxon>Lactobacillales</taxon>
        <taxon>Enterococcaceae</taxon>
        <taxon>Enterococcus</taxon>
    </lineage>
</organism>
<gene>
    <name evidence="2" type="ORF">AB1I55_10950</name>
</gene>
<dbReference type="Gene3D" id="1.10.10.10">
    <property type="entry name" value="Winged helix-like DNA-binding domain superfamily/Winged helix DNA-binding domain"/>
    <property type="match status" value="1"/>
</dbReference>